<dbReference type="InterPro" id="IPR001497">
    <property type="entry name" value="MethylDNA_cys_MeTrfase_AS"/>
</dbReference>
<evidence type="ECO:0000313" key="9">
    <source>
        <dbReference type="EMBL" id="AKU96968.1"/>
    </source>
</evidence>
<sequence length="177" mass="19384">MTHLTFDVVHTPIGGLILVYEGDALVHADFEDNATRRKTQLTKRYGEYAYEERATPHAIVERFQRYFEGDAKALDELERDVVLSPGGSDVQRRVWTALRTIPTGTTMSYGGLATRIGLPGAARAVGAINGQNPLSVIVPCHRVIGASGALTGYAGGLERKRWLLIHERALGTEVARQ</sequence>
<dbReference type="OrthoDB" id="9802228at2"/>
<comment type="catalytic activity">
    <reaction evidence="7">
        <text>a 6-O-methyl-2'-deoxyguanosine in DNA + L-cysteinyl-[protein] = S-methyl-L-cysteinyl-[protein] + a 2'-deoxyguanosine in DNA</text>
        <dbReference type="Rhea" id="RHEA:24000"/>
        <dbReference type="Rhea" id="RHEA-COMP:10131"/>
        <dbReference type="Rhea" id="RHEA-COMP:10132"/>
        <dbReference type="Rhea" id="RHEA-COMP:11367"/>
        <dbReference type="Rhea" id="RHEA-COMP:11368"/>
        <dbReference type="ChEBI" id="CHEBI:29950"/>
        <dbReference type="ChEBI" id="CHEBI:82612"/>
        <dbReference type="ChEBI" id="CHEBI:85445"/>
        <dbReference type="ChEBI" id="CHEBI:85448"/>
        <dbReference type="EC" id="2.1.1.63"/>
    </reaction>
</comment>
<evidence type="ECO:0000313" key="10">
    <source>
        <dbReference type="Proteomes" id="UP000064967"/>
    </source>
</evidence>
<keyword evidence="6" id="KW-0234">DNA repair</keyword>
<dbReference type="Pfam" id="PF01035">
    <property type="entry name" value="DNA_binding_1"/>
    <property type="match status" value="1"/>
</dbReference>
<keyword evidence="5" id="KW-0227">DNA damage</keyword>
<dbReference type="GO" id="GO:0032259">
    <property type="term" value="P:methylation"/>
    <property type="evidence" value="ECO:0007669"/>
    <property type="project" value="UniProtKB-KW"/>
</dbReference>
<evidence type="ECO:0000259" key="8">
    <source>
        <dbReference type="Pfam" id="PF01035"/>
    </source>
</evidence>
<accession>A0A0K1PTU9</accession>
<evidence type="ECO:0000256" key="5">
    <source>
        <dbReference type="ARBA" id="ARBA00022763"/>
    </source>
</evidence>
<dbReference type="PROSITE" id="PS00374">
    <property type="entry name" value="MGMT"/>
    <property type="match status" value="1"/>
</dbReference>
<dbReference type="InterPro" id="IPR036388">
    <property type="entry name" value="WH-like_DNA-bd_sf"/>
</dbReference>
<keyword evidence="4 9" id="KW-0808">Transferase</keyword>
<dbReference type="PATRIC" id="fig|1391654.3.peg.3679"/>
<evidence type="ECO:0000256" key="3">
    <source>
        <dbReference type="ARBA" id="ARBA00022603"/>
    </source>
</evidence>
<dbReference type="EMBL" id="CP012333">
    <property type="protein sequence ID" value="AKU96968.1"/>
    <property type="molecule type" value="Genomic_DNA"/>
</dbReference>
<dbReference type="SUPFAM" id="SSF46767">
    <property type="entry name" value="Methylated DNA-protein cysteine methyltransferase, C-terminal domain"/>
    <property type="match status" value="1"/>
</dbReference>
<evidence type="ECO:0000256" key="4">
    <source>
        <dbReference type="ARBA" id="ARBA00022679"/>
    </source>
</evidence>
<feature type="domain" description="Methylated-DNA-[protein]-cysteine S-methyltransferase DNA binding" evidence="8">
    <location>
        <begin position="90"/>
        <end position="168"/>
    </location>
</feature>
<dbReference type="InterPro" id="IPR036631">
    <property type="entry name" value="MGMT_N_sf"/>
</dbReference>
<dbReference type="GO" id="GO:0003908">
    <property type="term" value="F:methylated-DNA-[protein]-cysteine S-methyltransferase activity"/>
    <property type="evidence" value="ECO:0007669"/>
    <property type="project" value="UniProtKB-EC"/>
</dbReference>
<comment type="catalytic activity">
    <reaction evidence="1">
        <text>a 4-O-methyl-thymidine in DNA + L-cysteinyl-[protein] = a thymidine in DNA + S-methyl-L-cysteinyl-[protein]</text>
        <dbReference type="Rhea" id="RHEA:53428"/>
        <dbReference type="Rhea" id="RHEA-COMP:10131"/>
        <dbReference type="Rhea" id="RHEA-COMP:10132"/>
        <dbReference type="Rhea" id="RHEA-COMP:13555"/>
        <dbReference type="Rhea" id="RHEA-COMP:13556"/>
        <dbReference type="ChEBI" id="CHEBI:29950"/>
        <dbReference type="ChEBI" id="CHEBI:82612"/>
        <dbReference type="ChEBI" id="CHEBI:137386"/>
        <dbReference type="ChEBI" id="CHEBI:137387"/>
        <dbReference type="EC" id="2.1.1.63"/>
    </reaction>
</comment>
<dbReference type="SUPFAM" id="SSF53155">
    <property type="entry name" value="Methylated DNA-protein cysteine methyltransferase domain"/>
    <property type="match status" value="1"/>
</dbReference>
<keyword evidence="10" id="KW-1185">Reference proteome</keyword>
<dbReference type="AlphaFoldDB" id="A0A0K1PTU9"/>
<dbReference type="InterPro" id="IPR036217">
    <property type="entry name" value="MethylDNA_cys_MeTrfase_DNAb"/>
</dbReference>
<name>A0A0K1PTU9_9BACT</name>
<dbReference type="GO" id="GO:0006281">
    <property type="term" value="P:DNA repair"/>
    <property type="evidence" value="ECO:0007669"/>
    <property type="project" value="UniProtKB-KW"/>
</dbReference>
<keyword evidence="3 9" id="KW-0489">Methyltransferase</keyword>
<protein>
    <submittedName>
        <fullName evidence="9">Methylated-DNA--protein-cysteine methyltransferase</fullName>
    </submittedName>
</protein>
<dbReference type="RefSeq" id="WP_146648185.1">
    <property type="nucleotide sequence ID" value="NZ_CP012333.1"/>
</dbReference>
<dbReference type="Gene3D" id="3.30.160.70">
    <property type="entry name" value="Methylated DNA-protein cysteine methyltransferase domain"/>
    <property type="match status" value="1"/>
</dbReference>
<organism evidence="9 10">
    <name type="scientific">Labilithrix luteola</name>
    <dbReference type="NCBI Taxonomy" id="1391654"/>
    <lineage>
        <taxon>Bacteria</taxon>
        <taxon>Pseudomonadati</taxon>
        <taxon>Myxococcota</taxon>
        <taxon>Polyangia</taxon>
        <taxon>Polyangiales</taxon>
        <taxon>Labilitrichaceae</taxon>
        <taxon>Labilithrix</taxon>
    </lineage>
</organism>
<dbReference type="CDD" id="cd06445">
    <property type="entry name" value="ATase"/>
    <property type="match status" value="1"/>
</dbReference>
<dbReference type="Gene3D" id="1.10.10.10">
    <property type="entry name" value="Winged helix-like DNA-binding domain superfamily/Winged helix DNA-binding domain"/>
    <property type="match status" value="1"/>
</dbReference>
<dbReference type="KEGG" id="llu:AKJ09_03632"/>
<dbReference type="InterPro" id="IPR014048">
    <property type="entry name" value="MethylDNA_cys_MeTrfase_DNA-bd"/>
</dbReference>
<evidence type="ECO:0000256" key="1">
    <source>
        <dbReference type="ARBA" id="ARBA00001286"/>
    </source>
</evidence>
<dbReference type="PANTHER" id="PTHR10815">
    <property type="entry name" value="METHYLATED-DNA--PROTEIN-CYSTEINE METHYLTRANSFERASE"/>
    <property type="match status" value="1"/>
</dbReference>
<dbReference type="STRING" id="1391654.AKJ09_03632"/>
<dbReference type="NCBIfam" id="TIGR00589">
    <property type="entry name" value="ogt"/>
    <property type="match status" value="1"/>
</dbReference>
<dbReference type="FunFam" id="1.10.10.10:FF:000337">
    <property type="entry name" value="Methylated-DNA--protein-cysteine methyltransferase"/>
    <property type="match status" value="1"/>
</dbReference>
<evidence type="ECO:0000256" key="7">
    <source>
        <dbReference type="ARBA" id="ARBA00049348"/>
    </source>
</evidence>
<keyword evidence="2" id="KW-0963">Cytoplasm</keyword>
<reference evidence="9 10" key="1">
    <citation type="submission" date="2015-08" db="EMBL/GenBank/DDBJ databases">
        <authorList>
            <person name="Babu N.S."/>
            <person name="Beckwith C.J."/>
            <person name="Beseler K.G."/>
            <person name="Brison A."/>
            <person name="Carone J.V."/>
            <person name="Caskin T.P."/>
            <person name="Diamond M."/>
            <person name="Durham M.E."/>
            <person name="Foxe J.M."/>
            <person name="Go M."/>
            <person name="Henderson B.A."/>
            <person name="Jones I.B."/>
            <person name="McGettigan J.A."/>
            <person name="Micheletti S.J."/>
            <person name="Nasrallah M.E."/>
            <person name="Ortiz D."/>
            <person name="Piller C.R."/>
            <person name="Privatt S.R."/>
            <person name="Schneider S.L."/>
            <person name="Sharp S."/>
            <person name="Smith T.C."/>
            <person name="Stanton J.D."/>
            <person name="Ullery H.E."/>
            <person name="Wilson R.J."/>
            <person name="Serrano M.G."/>
            <person name="Buck G."/>
            <person name="Lee V."/>
            <person name="Wang Y."/>
            <person name="Carvalho R."/>
            <person name="Voegtly L."/>
            <person name="Shi R."/>
            <person name="Duckworth R."/>
            <person name="Johnson A."/>
            <person name="Loviza R."/>
            <person name="Walstead R."/>
            <person name="Shah Z."/>
            <person name="Kiflezghi M."/>
            <person name="Wade K."/>
            <person name="Ball S.L."/>
            <person name="Bradley K.W."/>
            <person name="Asai D.J."/>
            <person name="Bowman C.A."/>
            <person name="Russell D.A."/>
            <person name="Pope W.H."/>
            <person name="Jacobs-Sera D."/>
            <person name="Hendrix R.W."/>
            <person name="Hatfull G.F."/>
        </authorList>
    </citation>
    <scope>NUCLEOTIDE SEQUENCE [LARGE SCALE GENOMIC DNA]</scope>
    <source>
        <strain evidence="9 10">DSM 27648</strain>
    </source>
</reference>
<dbReference type="Proteomes" id="UP000064967">
    <property type="component" value="Chromosome"/>
</dbReference>
<proteinExistence type="predicted"/>
<gene>
    <name evidence="9" type="ORF">AKJ09_03632</name>
</gene>
<evidence type="ECO:0000256" key="2">
    <source>
        <dbReference type="ARBA" id="ARBA00022490"/>
    </source>
</evidence>
<dbReference type="PANTHER" id="PTHR10815:SF5">
    <property type="entry name" value="METHYLATED-DNA--PROTEIN-CYSTEINE METHYLTRANSFERASE"/>
    <property type="match status" value="1"/>
</dbReference>
<evidence type="ECO:0000256" key="6">
    <source>
        <dbReference type="ARBA" id="ARBA00023204"/>
    </source>
</evidence>